<dbReference type="SUPFAM" id="SSF55874">
    <property type="entry name" value="ATPase domain of HSP90 chaperone/DNA topoisomerase II/histidine kinase"/>
    <property type="match status" value="1"/>
</dbReference>
<dbReference type="PANTHER" id="PTHR45339:SF1">
    <property type="entry name" value="HYBRID SIGNAL TRANSDUCTION HISTIDINE KINASE J"/>
    <property type="match status" value="1"/>
</dbReference>
<proteinExistence type="predicted"/>
<dbReference type="Gene3D" id="6.10.340.10">
    <property type="match status" value="1"/>
</dbReference>
<dbReference type="InterPro" id="IPR005467">
    <property type="entry name" value="His_kinase_dom"/>
</dbReference>
<dbReference type="EC" id="2.7.13.3" evidence="3"/>
<evidence type="ECO:0000256" key="2">
    <source>
        <dbReference type="ARBA" id="ARBA00004370"/>
    </source>
</evidence>
<dbReference type="Proteomes" id="UP001606210">
    <property type="component" value="Unassembled WGS sequence"/>
</dbReference>
<evidence type="ECO:0000256" key="4">
    <source>
        <dbReference type="ARBA" id="ARBA00022553"/>
    </source>
</evidence>
<keyword evidence="7" id="KW-0902">Two-component regulatory system</keyword>
<evidence type="ECO:0000256" key="3">
    <source>
        <dbReference type="ARBA" id="ARBA00012438"/>
    </source>
</evidence>
<sequence>MFKTLRSSLYFIGLIAGSAALAVLACSLWSFNALARNATAAQTSSAVLADAMPPPLYLIETRLLLSQVAEGSVPVAAAQAALQRLEDENRRQSEHWAQHGPEALKPLLAGDLARTSEQIFSAAHRVLAAVAARDDVAAQQALGSAQQAYETHRLAVDATVNVSRELAGAAMASFEQTRSTGGKTLMAIAALAIVGAAIGYALALRSILAPVGACLALATRVAGGDLSAAPASARDDELGTLQNALRAMTAKLSASHNHLVQARQAAEEAAQAKADFLANMSHEIRTPMNAILGLSHIVLRTDLSGRQRDYIEKLQSSAKSLLRLLNDVLDLSKVEAGKMELEAAPFELDRLLDEVATVLNVQVADKPVEIIIDRDEAIPRLLRGDALRLRQVLLNLGSNAVKFTASGEVCIRASVTAEGSIAFAVEDTGIGMTAQVRDKLFSAFTQADSSISRKYGGSGLGLVISQRIVQLMGGTLQAQGEEGKGSRFSFTVALPADSQQDQPRARKMRDARVSLRGQKALVVDDNFTARLTMAAMLRSFGLDVHEADSGRKALDIAQAVQAAGEKFKVAVVDWRMPDLDGFQVIDALRAAEPLSDAVFIMVSAYDRETVEAAMDGHALDGLLQKPVTPSTLLDALHDALIHAQPGGPLEAGAGGELAQFDGTVLVVEDNEINQLVAAELLRAHGVECMVADDAEQALLQLGKRQFDAIFMDVQMPAMDGLQATRLVRKLPGYVTVPIIALTANSLPGEREKCMAAGMTDYLAKPIEPEMLEVCLGKWLKKARVMVS</sequence>
<comment type="caution">
    <text evidence="14">The sequence shown here is derived from an EMBL/GenBank/DDBJ whole genome shotgun (WGS) entry which is preliminary data.</text>
</comment>
<keyword evidence="15" id="KW-1185">Reference proteome</keyword>
<evidence type="ECO:0000256" key="8">
    <source>
        <dbReference type="PROSITE-ProRule" id="PRU00169"/>
    </source>
</evidence>
<dbReference type="Gene3D" id="1.10.287.130">
    <property type="match status" value="1"/>
</dbReference>
<feature type="chain" id="PRO_5046205616" description="histidine kinase" evidence="10">
    <location>
        <begin position="36"/>
        <end position="787"/>
    </location>
</feature>
<dbReference type="SUPFAM" id="SSF52172">
    <property type="entry name" value="CheY-like"/>
    <property type="match status" value="2"/>
</dbReference>
<comment type="catalytic activity">
    <reaction evidence="1">
        <text>ATP + protein L-histidine = ADP + protein N-phospho-L-histidine.</text>
        <dbReference type="EC" id="2.7.13.3"/>
    </reaction>
</comment>
<comment type="subcellular location">
    <subcellularLocation>
        <location evidence="2">Membrane</location>
    </subcellularLocation>
</comment>
<feature type="signal peptide" evidence="10">
    <location>
        <begin position="1"/>
        <end position="35"/>
    </location>
</feature>
<dbReference type="CDD" id="cd00082">
    <property type="entry name" value="HisKA"/>
    <property type="match status" value="1"/>
</dbReference>
<feature type="modified residue" description="4-aspartylphosphate" evidence="8">
    <location>
        <position position="712"/>
    </location>
</feature>
<dbReference type="CDD" id="cd00156">
    <property type="entry name" value="REC"/>
    <property type="match status" value="1"/>
</dbReference>
<feature type="transmembrane region" description="Helical" evidence="9">
    <location>
        <begin position="185"/>
        <end position="204"/>
    </location>
</feature>
<dbReference type="SMART" id="SM00448">
    <property type="entry name" value="REC"/>
    <property type="match status" value="2"/>
</dbReference>
<dbReference type="Pfam" id="PF02518">
    <property type="entry name" value="HATPase_c"/>
    <property type="match status" value="1"/>
</dbReference>
<dbReference type="Pfam" id="PF00672">
    <property type="entry name" value="HAMP"/>
    <property type="match status" value="1"/>
</dbReference>
<feature type="domain" description="HAMP" evidence="13">
    <location>
        <begin position="205"/>
        <end position="257"/>
    </location>
</feature>
<dbReference type="EMBL" id="JBIGHV010000003">
    <property type="protein sequence ID" value="MFG6430105.1"/>
    <property type="molecule type" value="Genomic_DNA"/>
</dbReference>
<dbReference type="SUPFAM" id="SSF158472">
    <property type="entry name" value="HAMP domain-like"/>
    <property type="match status" value="1"/>
</dbReference>
<evidence type="ECO:0000256" key="1">
    <source>
        <dbReference type="ARBA" id="ARBA00000085"/>
    </source>
</evidence>
<dbReference type="PRINTS" id="PR00344">
    <property type="entry name" value="BCTRLSENSOR"/>
</dbReference>
<evidence type="ECO:0000313" key="15">
    <source>
        <dbReference type="Proteomes" id="UP001606210"/>
    </source>
</evidence>
<reference evidence="14 15" key="1">
    <citation type="submission" date="2024-08" db="EMBL/GenBank/DDBJ databases">
        <authorList>
            <person name="Lu H."/>
        </authorList>
    </citation>
    <scope>NUCLEOTIDE SEQUENCE [LARGE SCALE GENOMIC DNA]</scope>
    <source>
        <strain evidence="14 15">LYH14W</strain>
    </source>
</reference>
<evidence type="ECO:0000259" key="13">
    <source>
        <dbReference type="PROSITE" id="PS50885"/>
    </source>
</evidence>
<evidence type="ECO:0000259" key="12">
    <source>
        <dbReference type="PROSITE" id="PS50110"/>
    </source>
</evidence>
<keyword evidence="9" id="KW-0812">Transmembrane</keyword>
<feature type="domain" description="Response regulatory" evidence="12">
    <location>
        <begin position="519"/>
        <end position="640"/>
    </location>
</feature>
<dbReference type="InterPro" id="IPR011006">
    <property type="entry name" value="CheY-like_superfamily"/>
</dbReference>
<gene>
    <name evidence="14" type="ORF">ACG00Y_09295</name>
</gene>
<feature type="domain" description="Response regulatory" evidence="12">
    <location>
        <begin position="663"/>
        <end position="779"/>
    </location>
</feature>
<dbReference type="PROSITE" id="PS50109">
    <property type="entry name" value="HIS_KIN"/>
    <property type="match status" value="1"/>
</dbReference>
<keyword evidence="9" id="KW-1133">Transmembrane helix</keyword>
<dbReference type="SMART" id="SM00387">
    <property type="entry name" value="HATPase_c"/>
    <property type="match status" value="1"/>
</dbReference>
<dbReference type="RefSeq" id="WP_394478121.1">
    <property type="nucleotide sequence ID" value="NZ_JBIGHV010000003.1"/>
</dbReference>
<dbReference type="InterPro" id="IPR036097">
    <property type="entry name" value="HisK_dim/P_sf"/>
</dbReference>
<dbReference type="InterPro" id="IPR001789">
    <property type="entry name" value="Sig_transdc_resp-reg_receiver"/>
</dbReference>
<dbReference type="PROSITE" id="PS51257">
    <property type="entry name" value="PROKAR_LIPOPROTEIN"/>
    <property type="match status" value="1"/>
</dbReference>
<dbReference type="InterPro" id="IPR036890">
    <property type="entry name" value="HATPase_C_sf"/>
</dbReference>
<evidence type="ECO:0000259" key="11">
    <source>
        <dbReference type="PROSITE" id="PS50109"/>
    </source>
</evidence>
<protein>
    <recommendedName>
        <fullName evidence="3">histidine kinase</fullName>
        <ecNumber evidence="3">2.7.13.3</ecNumber>
    </recommendedName>
</protein>
<dbReference type="SUPFAM" id="SSF47384">
    <property type="entry name" value="Homodimeric domain of signal transducing histidine kinase"/>
    <property type="match status" value="1"/>
</dbReference>
<dbReference type="InterPro" id="IPR003594">
    <property type="entry name" value="HATPase_dom"/>
</dbReference>
<dbReference type="PROSITE" id="PS50110">
    <property type="entry name" value="RESPONSE_REGULATORY"/>
    <property type="match status" value="2"/>
</dbReference>
<evidence type="ECO:0000256" key="7">
    <source>
        <dbReference type="ARBA" id="ARBA00023012"/>
    </source>
</evidence>
<evidence type="ECO:0000256" key="6">
    <source>
        <dbReference type="ARBA" id="ARBA00022777"/>
    </source>
</evidence>
<keyword evidence="4 8" id="KW-0597">Phosphoprotein</keyword>
<keyword evidence="9" id="KW-0472">Membrane</keyword>
<dbReference type="PROSITE" id="PS50885">
    <property type="entry name" value="HAMP"/>
    <property type="match status" value="1"/>
</dbReference>
<accession>A0ABW7F385</accession>
<dbReference type="InterPro" id="IPR003660">
    <property type="entry name" value="HAMP_dom"/>
</dbReference>
<dbReference type="Gene3D" id="3.30.565.10">
    <property type="entry name" value="Histidine kinase-like ATPase, C-terminal domain"/>
    <property type="match status" value="1"/>
</dbReference>
<evidence type="ECO:0000313" key="14">
    <source>
        <dbReference type="EMBL" id="MFG6430105.1"/>
    </source>
</evidence>
<evidence type="ECO:0000256" key="5">
    <source>
        <dbReference type="ARBA" id="ARBA00022679"/>
    </source>
</evidence>
<dbReference type="CDD" id="cd17546">
    <property type="entry name" value="REC_hyHK_CKI1_RcsC-like"/>
    <property type="match status" value="1"/>
</dbReference>
<dbReference type="Pfam" id="PF00512">
    <property type="entry name" value="HisKA"/>
    <property type="match status" value="1"/>
</dbReference>
<dbReference type="SMART" id="SM00388">
    <property type="entry name" value="HisKA"/>
    <property type="match status" value="1"/>
</dbReference>
<evidence type="ECO:0000256" key="9">
    <source>
        <dbReference type="SAM" id="Phobius"/>
    </source>
</evidence>
<feature type="modified residue" description="4-aspartylphosphate" evidence="8">
    <location>
        <position position="573"/>
    </location>
</feature>
<keyword evidence="6" id="KW-0418">Kinase</keyword>
<dbReference type="CDD" id="cd16922">
    <property type="entry name" value="HATPase_EvgS-ArcB-TorS-like"/>
    <property type="match status" value="1"/>
</dbReference>
<evidence type="ECO:0000256" key="10">
    <source>
        <dbReference type="SAM" id="SignalP"/>
    </source>
</evidence>
<keyword evidence="10" id="KW-0732">Signal</keyword>
<dbReference type="InterPro" id="IPR003661">
    <property type="entry name" value="HisK_dim/P_dom"/>
</dbReference>
<dbReference type="PANTHER" id="PTHR45339">
    <property type="entry name" value="HYBRID SIGNAL TRANSDUCTION HISTIDINE KINASE J"/>
    <property type="match status" value="1"/>
</dbReference>
<dbReference type="Gene3D" id="3.40.50.2300">
    <property type="match status" value="2"/>
</dbReference>
<organism evidence="14 15">
    <name type="scientific">Pelomonas parva</name>
    <dbReference type="NCBI Taxonomy" id="3299032"/>
    <lineage>
        <taxon>Bacteria</taxon>
        <taxon>Pseudomonadati</taxon>
        <taxon>Pseudomonadota</taxon>
        <taxon>Betaproteobacteria</taxon>
        <taxon>Burkholderiales</taxon>
        <taxon>Sphaerotilaceae</taxon>
        <taxon>Roseateles</taxon>
    </lineage>
</organism>
<keyword evidence="5" id="KW-0808">Transferase</keyword>
<dbReference type="SMART" id="SM00304">
    <property type="entry name" value="HAMP"/>
    <property type="match status" value="1"/>
</dbReference>
<feature type="domain" description="Histidine kinase" evidence="11">
    <location>
        <begin position="279"/>
        <end position="496"/>
    </location>
</feature>
<dbReference type="Pfam" id="PF00072">
    <property type="entry name" value="Response_reg"/>
    <property type="match status" value="2"/>
</dbReference>
<dbReference type="CDD" id="cd06225">
    <property type="entry name" value="HAMP"/>
    <property type="match status" value="1"/>
</dbReference>
<dbReference type="InterPro" id="IPR004358">
    <property type="entry name" value="Sig_transdc_His_kin-like_C"/>
</dbReference>
<name>A0ABW7F385_9BURK</name>